<gene>
    <name evidence="1" type="ORF">LCGC14_0938300</name>
</gene>
<comment type="caution">
    <text evidence="1">The sequence shown here is derived from an EMBL/GenBank/DDBJ whole genome shotgun (WGS) entry which is preliminary data.</text>
</comment>
<proteinExistence type="predicted"/>
<organism evidence="1">
    <name type="scientific">marine sediment metagenome</name>
    <dbReference type="NCBI Taxonomy" id="412755"/>
    <lineage>
        <taxon>unclassified sequences</taxon>
        <taxon>metagenomes</taxon>
        <taxon>ecological metagenomes</taxon>
    </lineage>
</organism>
<accession>A0A0F9R4F1</accession>
<protein>
    <submittedName>
        <fullName evidence="1">Uncharacterized protein</fullName>
    </submittedName>
</protein>
<dbReference type="AlphaFoldDB" id="A0A0F9R4F1"/>
<name>A0A0F9R4F1_9ZZZZ</name>
<dbReference type="EMBL" id="LAZR01003266">
    <property type="protein sequence ID" value="KKN20171.1"/>
    <property type="molecule type" value="Genomic_DNA"/>
</dbReference>
<reference evidence="1" key="1">
    <citation type="journal article" date="2015" name="Nature">
        <title>Complex archaea that bridge the gap between prokaryotes and eukaryotes.</title>
        <authorList>
            <person name="Spang A."/>
            <person name="Saw J.H."/>
            <person name="Jorgensen S.L."/>
            <person name="Zaremba-Niedzwiedzka K."/>
            <person name="Martijn J."/>
            <person name="Lind A.E."/>
            <person name="van Eijk R."/>
            <person name="Schleper C."/>
            <person name="Guy L."/>
            <person name="Ettema T.J."/>
        </authorList>
    </citation>
    <scope>NUCLEOTIDE SEQUENCE</scope>
</reference>
<evidence type="ECO:0000313" key="1">
    <source>
        <dbReference type="EMBL" id="KKN20171.1"/>
    </source>
</evidence>
<sequence length="151" mass="17480">MTHFKTCICKDPQPNHSGRFCTKCEGYIPPEDFKKVGVFVPGAEGNHLVQSDPDEEPVRGTFQWSEEDPEDVKAYTSLAEVLMKVKDGNKLYMEDPLFHKIIDMIVFYKKDPIQAIADLTMKFTSFRKDTEDYINRKLILINKDEIKTDKN</sequence>